<proteinExistence type="predicted"/>
<accession>A0A834WCI2</accession>
<evidence type="ECO:0000313" key="2">
    <source>
        <dbReference type="Proteomes" id="UP000634136"/>
    </source>
</evidence>
<comment type="caution">
    <text evidence="1">The sequence shown here is derived from an EMBL/GenBank/DDBJ whole genome shotgun (WGS) entry which is preliminary data.</text>
</comment>
<dbReference type="AlphaFoldDB" id="A0A834WCI2"/>
<dbReference type="Proteomes" id="UP000634136">
    <property type="component" value="Unassembled WGS sequence"/>
</dbReference>
<sequence>MAATRLVKVWTSGGTYDNRGFKYCGCSPRSLMLRLDMNMIPT</sequence>
<keyword evidence="2" id="KW-1185">Reference proteome</keyword>
<dbReference type="EMBL" id="JAAIUW010000009">
    <property type="protein sequence ID" value="KAF7817477.1"/>
    <property type="molecule type" value="Genomic_DNA"/>
</dbReference>
<name>A0A834WCI2_9FABA</name>
<gene>
    <name evidence="1" type="ORF">G2W53_031446</name>
</gene>
<reference evidence="1" key="1">
    <citation type="submission" date="2020-09" db="EMBL/GenBank/DDBJ databases">
        <title>Genome-Enabled Discovery of Anthraquinone Biosynthesis in Senna tora.</title>
        <authorList>
            <person name="Kang S.-H."/>
            <person name="Pandey R.P."/>
            <person name="Lee C.-M."/>
            <person name="Sim J.-S."/>
            <person name="Jeong J.-T."/>
            <person name="Choi B.-S."/>
            <person name="Jung M."/>
            <person name="Ginzburg D."/>
            <person name="Zhao K."/>
            <person name="Won S.Y."/>
            <person name="Oh T.-J."/>
            <person name="Yu Y."/>
            <person name="Kim N.-H."/>
            <person name="Lee O.R."/>
            <person name="Lee T.-H."/>
            <person name="Bashyal P."/>
            <person name="Kim T.-S."/>
            <person name="Lee W.-H."/>
            <person name="Kawkins C."/>
            <person name="Kim C.-K."/>
            <person name="Kim J.S."/>
            <person name="Ahn B.O."/>
            <person name="Rhee S.Y."/>
            <person name="Sohng J.K."/>
        </authorList>
    </citation>
    <scope>NUCLEOTIDE SEQUENCE</scope>
    <source>
        <tissue evidence="1">Leaf</tissue>
    </source>
</reference>
<evidence type="ECO:0000313" key="1">
    <source>
        <dbReference type="EMBL" id="KAF7817477.1"/>
    </source>
</evidence>
<organism evidence="1 2">
    <name type="scientific">Senna tora</name>
    <dbReference type="NCBI Taxonomy" id="362788"/>
    <lineage>
        <taxon>Eukaryota</taxon>
        <taxon>Viridiplantae</taxon>
        <taxon>Streptophyta</taxon>
        <taxon>Embryophyta</taxon>
        <taxon>Tracheophyta</taxon>
        <taxon>Spermatophyta</taxon>
        <taxon>Magnoliopsida</taxon>
        <taxon>eudicotyledons</taxon>
        <taxon>Gunneridae</taxon>
        <taxon>Pentapetalae</taxon>
        <taxon>rosids</taxon>
        <taxon>fabids</taxon>
        <taxon>Fabales</taxon>
        <taxon>Fabaceae</taxon>
        <taxon>Caesalpinioideae</taxon>
        <taxon>Cassia clade</taxon>
        <taxon>Senna</taxon>
    </lineage>
</organism>
<protein>
    <submittedName>
        <fullName evidence="1">Uncharacterized protein</fullName>
    </submittedName>
</protein>